<feature type="transmembrane region" description="Helical" evidence="6">
    <location>
        <begin position="161"/>
        <end position="186"/>
    </location>
</feature>
<reference evidence="8" key="1">
    <citation type="submission" date="2021-01" db="EMBL/GenBank/DDBJ databases">
        <title>Genomic Encyclopedia of Type Strains, Phase IV (KMG-IV): sequencing the most valuable type-strain genomes for metagenomic binning, comparative biology and taxonomic classification.</title>
        <authorList>
            <person name="Goeker M."/>
        </authorList>
    </citation>
    <scope>NUCLEOTIDE SEQUENCE</scope>
    <source>
        <strain evidence="8">DSM 23230</strain>
    </source>
</reference>
<evidence type="ECO:0000256" key="6">
    <source>
        <dbReference type="RuleBase" id="RU363032"/>
    </source>
</evidence>
<feature type="transmembrane region" description="Helical" evidence="6">
    <location>
        <begin position="7"/>
        <end position="26"/>
    </location>
</feature>
<dbReference type="Proteomes" id="UP000774000">
    <property type="component" value="Unassembled WGS sequence"/>
</dbReference>
<dbReference type="PROSITE" id="PS50928">
    <property type="entry name" value="ABC_TM1"/>
    <property type="match status" value="1"/>
</dbReference>
<organism evidence="8 9">
    <name type="scientific">Halanaerobacter jeridensis</name>
    <dbReference type="NCBI Taxonomy" id="706427"/>
    <lineage>
        <taxon>Bacteria</taxon>
        <taxon>Bacillati</taxon>
        <taxon>Bacillota</taxon>
        <taxon>Clostridia</taxon>
        <taxon>Halanaerobiales</taxon>
        <taxon>Halobacteroidaceae</taxon>
        <taxon>Halanaerobacter</taxon>
    </lineage>
</organism>
<feature type="transmembrane region" description="Helical" evidence="6">
    <location>
        <begin position="206"/>
        <end position="225"/>
    </location>
</feature>
<evidence type="ECO:0000256" key="1">
    <source>
        <dbReference type="ARBA" id="ARBA00004141"/>
    </source>
</evidence>
<dbReference type="CDD" id="cd06261">
    <property type="entry name" value="TM_PBP2"/>
    <property type="match status" value="1"/>
</dbReference>
<keyword evidence="2 6" id="KW-0813">Transport</keyword>
<dbReference type="FunFam" id="1.10.3720.10:FF:000001">
    <property type="entry name" value="Glycine betaine ABC transporter, permease"/>
    <property type="match status" value="1"/>
</dbReference>
<dbReference type="Pfam" id="PF00528">
    <property type="entry name" value="BPD_transp_1"/>
    <property type="match status" value="1"/>
</dbReference>
<dbReference type="InterPro" id="IPR000515">
    <property type="entry name" value="MetI-like"/>
</dbReference>
<dbReference type="GO" id="GO:0031460">
    <property type="term" value="P:glycine betaine transport"/>
    <property type="evidence" value="ECO:0007669"/>
    <property type="project" value="TreeGrafter"/>
</dbReference>
<dbReference type="SUPFAM" id="SSF161098">
    <property type="entry name" value="MetI-like"/>
    <property type="match status" value="1"/>
</dbReference>
<evidence type="ECO:0000256" key="4">
    <source>
        <dbReference type="ARBA" id="ARBA00022989"/>
    </source>
</evidence>
<feature type="transmembrane region" description="Helical" evidence="6">
    <location>
        <begin position="81"/>
        <end position="108"/>
    </location>
</feature>
<gene>
    <name evidence="8" type="ORF">JOC47_002281</name>
</gene>
<dbReference type="RefSeq" id="WP_204702165.1">
    <property type="nucleotide sequence ID" value="NZ_JAFBDQ010000012.1"/>
</dbReference>
<keyword evidence="5 6" id="KW-0472">Membrane</keyword>
<evidence type="ECO:0000256" key="5">
    <source>
        <dbReference type="ARBA" id="ARBA00023136"/>
    </source>
</evidence>
<dbReference type="InterPro" id="IPR051204">
    <property type="entry name" value="ABC_transp_perm/SBD"/>
</dbReference>
<dbReference type="InterPro" id="IPR035906">
    <property type="entry name" value="MetI-like_sf"/>
</dbReference>
<sequence length="238" mass="25159">MTKQTARIYRGALILLIAVLLIYSYWSGLTKYMIENASQLLKLLQQHLLLVAISMGLASALGISIGIILSRPGLKKYQGVVMYIVGLGQTIPSLAVLALTMSVLGIGIKPAIFALTIYTVLPIARNTLAGLDAVSDDLLDAARGMGLPNWRILWEVELPNALTVILTGVRMALVINIGTAALGALVGAGGLGEQIFTGISFLDTKLMLSGAIPTALLALTADYGVQMLEDLLVSEGIK</sequence>
<dbReference type="EMBL" id="JAFBDQ010000012">
    <property type="protein sequence ID" value="MBM7557415.1"/>
    <property type="molecule type" value="Genomic_DNA"/>
</dbReference>
<dbReference type="PANTHER" id="PTHR30177:SF4">
    <property type="entry name" value="OSMOPROTECTANT IMPORT PERMEASE PROTEIN OSMW"/>
    <property type="match status" value="1"/>
</dbReference>
<protein>
    <submittedName>
        <fullName evidence="8">Osmoprotectant transport system permease protein</fullName>
    </submittedName>
</protein>
<dbReference type="GO" id="GO:0005886">
    <property type="term" value="C:plasma membrane"/>
    <property type="evidence" value="ECO:0007669"/>
    <property type="project" value="UniProtKB-SubCell"/>
</dbReference>
<proteinExistence type="inferred from homology"/>
<dbReference type="Gene3D" id="1.10.3720.10">
    <property type="entry name" value="MetI-like"/>
    <property type="match status" value="1"/>
</dbReference>
<accession>A0A938XY47</accession>
<comment type="similarity">
    <text evidence="6">Belongs to the binding-protein-dependent transport system permease family.</text>
</comment>
<keyword evidence="9" id="KW-1185">Reference proteome</keyword>
<keyword evidence="4 6" id="KW-1133">Transmembrane helix</keyword>
<evidence type="ECO:0000256" key="2">
    <source>
        <dbReference type="ARBA" id="ARBA00022448"/>
    </source>
</evidence>
<keyword evidence="3 6" id="KW-0812">Transmembrane</keyword>
<feature type="domain" description="ABC transmembrane type-1" evidence="7">
    <location>
        <begin position="44"/>
        <end position="229"/>
    </location>
</feature>
<dbReference type="AlphaFoldDB" id="A0A938XY47"/>
<dbReference type="GO" id="GO:0055085">
    <property type="term" value="P:transmembrane transport"/>
    <property type="evidence" value="ECO:0007669"/>
    <property type="project" value="InterPro"/>
</dbReference>
<feature type="transmembrane region" description="Helical" evidence="6">
    <location>
        <begin position="46"/>
        <end position="69"/>
    </location>
</feature>
<comment type="subcellular location">
    <subcellularLocation>
        <location evidence="6">Cell membrane</location>
        <topology evidence="6">Multi-pass membrane protein</topology>
    </subcellularLocation>
    <subcellularLocation>
        <location evidence="1">Membrane</location>
        <topology evidence="1">Multi-pass membrane protein</topology>
    </subcellularLocation>
</comment>
<evidence type="ECO:0000256" key="3">
    <source>
        <dbReference type="ARBA" id="ARBA00022692"/>
    </source>
</evidence>
<comment type="caution">
    <text evidence="8">The sequence shown here is derived from an EMBL/GenBank/DDBJ whole genome shotgun (WGS) entry which is preliminary data.</text>
</comment>
<dbReference type="PANTHER" id="PTHR30177">
    <property type="entry name" value="GLYCINE BETAINE/L-PROLINE TRANSPORT SYSTEM PERMEASE PROTEIN PROW"/>
    <property type="match status" value="1"/>
</dbReference>
<name>A0A938XY47_9FIRM</name>
<evidence type="ECO:0000313" key="9">
    <source>
        <dbReference type="Proteomes" id="UP000774000"/>
    </source>
</evidence>
<evidence type="ECO:0000259" key="7">
    <source>
        <dbReference type="PROSITE" id="PS50928"/>
    </source>
</evidence>
<evidence type="ECO:0000313" key="8">
    <source>
        <dbReference type="EMBL" id="MBM7557415.1"/>
    </source>
</evidence>